<dbReference type="Proteomes" id="UP001221898">
    <property type="component" value="Unassembled WGS sequence"/>
</dbReference>
<dbReference type="EMBL" id="JAINUG010000284">
    <property type="protein sequence ID" value="KAJ8383844.1"/>
    <property type="molecule type" value="Genomic_DNA"/>
</dbReference>
<sequence length="135" mass="14566">MCRLKGLLSGNCRSAAGKKRQTETFPIISTAPRQPQVGTASALTAPPSSSRTGVITRERGERKLTGPPRGRARHPGGPGAVAVETAVIRTRAVIRTGRVQAARHAIVSFLIRHGRARSEEDRAPLWREQGTHVSF</sequence>
<accession>A0AAD7RGM0</accession>
<organism evidence="2 3">
    <name type="scientific">Aldrovandia affinis</name>
    <dbReference type="NCBI Taxonomy" id="143900"/>
    <lineage>
        <taxon>Eukaryota</taxon>
        <taxon>Metazoa</taxon>
        <taxon>Chordata</taxon>
        <taxon>Craniata</taxon>
        <taxon>Vertebrata</taxon>
        <taxon>Euteleostomi</taxon>
        <taxon>Actinopterygii</taxon>
        <taxon>Neopterygii</taxon>
        <taxon>Teleostei</taxon>
        <taxon>Notacanthiformes</taxon>
        <taxon>Halosauridae</taxon>
        <taxon>Aldrovandia</taxon>
    </lineage>
</organism>
<evidence type="ECO:0000313" key="3">
    <source>
        <dbReference type="Proteomes" id="UP001221898"/>
    </source>
</evidence>
<evidence type="ECO:0000256" key="1">
    <source>
        <dbReference type="SAM" id="MobiDB-lite"/>
    </source>
</evidence>
<comment type="caution">
    <text evidence="2">The sequence shown here is derived from an EMBL/GenBank/DDBJ whole genome shotgun (WGS) entry which is preliminary data.</text>
</comment>
<protein>
    <submittedName>
        <fullName evidence="2">Uncharacterized protein</fullName>
    </submittedName>
</protein>
<gene>
    <name evidence="2" type="ORF">AAFF_G00214140</name>
</gene>
<feature type="compositionally biased region" description="Low complexity" evidence="1">
    <location>
        <begin position="39"/>
        <end position="50"/>
    </location>
</feature>
<dbReference type="AlphaFoldDB" id="A0AAD7RGM0"/>
<reference evidence="2" key="1">
    <citation type="journal article" date="2023" name="Science">
        <title>Genome structures resolve the early diversification of teleost fishes.</title>
        <authorList>
            <person name="Parey E."/>
            <person name="Louis A."/>
            <person name="Montfort J."/>
            <person name="Bouchez O."/>
            <person name="Roques C."/>
            <person name="Iampietro C."/>
            <person name="Lluch J."/>
            <person name="Castinel A."/>
            <person name="Donnadieu C."/>
            <person name="Desvignes T."/>
            <person name="Floi Bucao C."/>
            <person name="Jouanno E."/>
            <person name="Wen M."/>
            <person name="Mejri S."/>
            <person name="Dirks R."/>
            <person name="Jansen H."/>
            <person name="Henkel C."/>
            <person name="Chen W.J."/>
            <person name="Zahm M."/>
            <person name="Cabau C."/>
            <person name="Klopp C."/>
            <person name="Thompson A.W."/>
            <person name="Robinson-Rechavi M."/>
            <person name="Braasch I."/>
            <person name="Lecointre G."/>
            <person name="Bobe J."/>
            <person name="Postlethwait J.H."/>
            <person name="Berthelot C."/>
            <person name="Roest Crollius H."/>
            <person name="Guiguen Y."/>
        </authorList>
    </citation>
    <scope>NUCLEOTIDE SEQUENCE</scope>
    <source>
        <strain evidence="2">NC1722</strain>
    </source>
</reference>
<proteinExistence type="predicted"/>
<name>A0AAD7RGM0_9TELE</name>
<feature type="region of interest" description="Disordered" evidence="1">
    <location>
        <begin position="15"/>
        <end position="80"/>
    </location>
</feature>
<keyword evidence="3" id="KW-1185">Reference proteome</keyword>
<evidence type="ECO:0000313" key="2">
    <source>
        <dbReference type="EMBL" id="KAJ8383844.1"/>
    </source>
</evidence>